<name>A0ABV7XM08_9GAMM</name>
<dbReference type="RefSeq" id="WP_386743406.1">
    <property type="nucleotide sequence ID" value="NZ_JBHRYA010000007.1"/>
</dbReference>
<evidence type="ECO:0000259" key="1">
    <source>
        <dbReference type="PROSITE" id="PS50943"/>
    </source>
</evidence>
<reference evidence="3" key="1">
    <citation type="journal article" date="2019" name="Int. J. Syst. Evol. Microbiol.">
        <title>The Global Catalogue of Microorganisms (GCM) 10K type strain sequencing project: providing services to taxonomists for standard genome sequencing and annotation.</title>
        <authorList>
            <consortium name="The Broad Institute Genomics Platform"/>
            <consortium name="The Broad Institute Genome Sequencing Center for Infectious Disease"/>
            <person name="Wu L."/>
            <person name="Ma J."/>
        </authorList>
    </citation>
    <scope>NUCLEOTIDE SEQUENCE [LARGE SCALE GENOMIC DNA]</scope>
    <source>
        <strain evidence="3">KCTC 42441</strain>
    </source>
</reference>
<feature type="domain" description="HTH cro/C1-type" evidence="1">
    <location>
        <begin position="13"/>
        <end position="68"/>
    </location>
</feature>
<dbReference type="SMART" id="SM00530">
    <property type="entry name" value="HTH_XRE"/>
    <property type="match status" value="1"/>
</dbReference>
<evidence type="ECO:0000313" key="3">
    <source>
        <dbReference type="Proteomes" id="UP001595705"/>
    </source>
</evidence>
<accession>A0ABV7XM08</accession>
<dbReference type="SUPFAM" id="SSF47413">
    <property type="entry name" value="lambda repressor-like DNA-binding domains"/>
    <property type="match status" value="1"/>
</dbReference>
<dbReference type="Gene3D" id="1.10.260.40">
    <property type="entry name" value="lambda repressor-like DNA-binding domains"/>
    <property type="match status" value="1"/>
</dbReference>
<organism evidence="2 3">
    <name type="scientific">Luteimonas soli</name>
    <dbReference type="NCBI Taxonomy" id="1648966"/>
    <lineage>
        <taxon>Bacteria</taxon>
        <taxon>Pseudomonadati</taxon>
        <taxon>Pseudomonadota</taxon>
        <taxon>Gammaproteobacteria</taxon>
        <taxon>Lysobacterales</taxon>
        <taxon>Lysobacteraceae</taxon>
        <taxon>Luteimonas</taxon>
    </lineage>
</organism>
<dbReference type="Pfam" id="PF01381">
    <property type="entry name" value="HTH_3"/>
    <property type="match status" value="1"/>
</dbReference>
<dbReference type="Proteomes" id="UP001595705">
    <property type="component" value="Unassembled WGS sequence"/>
</dbReference>
<dbReference type="InterPro" id="IPR010982">
    <property type="entry name" value="Lambda_DNA-bd_dom_sf"/>
</dbReference>
<dbReference type="CDD" id="cd00093">
    <property type="entry name" value="HTH_XRE"/>
    <property type="match status" value="1"/>
</dbReference>
<keyword evidence="3" id="KW-1185">Reference proteome</keyword>
<proteinExistence type="predicted"/>
<comment type="caution">
    <text evidence="2">The sequence shown here is derived from an EMBL/GenBank/DDBJ whole genome shotgun (WGS) entry which is preliminary data.</text>
</comment>
<sequence>MSTSLPARIGLAIRKRREQLGVSQEAFADSIQMHRNYYGAIERGEKTMRLDTLERVAVGLDVEAWRLLREATD</sequence>
<protein>
    <submittedName>
        <fullName evidence="2">Helix-turn-helix domain-containing protein</fullName>
    </submittedName>
</protein>
<dbReference type="EMBL" id="JBHRYA010000007">
    <property type="protein sequence ID" value="MFC3716308.1"/>
    <property type="molecule type" value="Genomic_DNA"/>
</dbReference>
<evidence type="ECO:0000313" key="2">
    <source>
        <dbReference type="EMBL" id="MFC3716308.1"/>
    </source>
</evidence>
<dbReference type="InterPro" id="IPR001387">
    <property type="entry name" value="Cro/C1-type_HTH"/>
</dbReference>
<dbReference type="PROSITE" id="PS50943">
    <property type="entry name" value="HTH_CROC1"/>
    <property type="match status" value="1"/>
</dbReference>
<gene>
    <name evidence="2" type="ORF">ACFONC_09095</name>
</gene>